<dbReference type="AlphaFoldDB" id="A0A4Z1KCT3"/>
<sequence length="185" mass="20060">MDHFALTFRPKQGFPVPQRQVSNTIQPQLPIIDEHAISAVGPSSEVNYPPGTSDVVGANGGAPAYAIYPTDAILPSTSLSPPASTKALSAQPISVRIPATNAICKSWCEYTTEYLSYDPTIGMQVLPIPVDLLAGFIIQEAMKADTPLPKLAHICLVKYSCYGKGSRESEVVKMVWELVHRDLHQ</sequence>
<protein>
    <submittedName>
        <fullName evidence="1">Uncharacterized protein</fullName>
    </submittedName>
</protein>
<name>A0A4Z1KCT3_9HELO</name>
<evidence type="ECO:0000313" key="1">
    <source>
        <dbReference type="EMBL" id="TGO83158.1"/>
    </source>
</evidence>
<evidence type="ECO:0000313" key="2">
    <source>
        <dbReference type="Proteomes" id="UP000297280"/>
    </source>
</evidence>
<gene>
    <name evidence="1" type="ORF">BPOR_0692g00010</name>
</gene>
<proteinExistence type="predicted"/>
<dbReference type="EMBL" id="PQXO01000691">
    <property type="protein sequence ID" value="TGO83158.1"/>
    <property type="molecule type" value="Genomic_DNA"/>
</dbReference>
<organism evidence="1 2">
    <name type="scientific">Botrytis porri</name>
    <dbReference type="NCBI Taxonomy" id="87229"/>
    <lineage>
        <taxon>Eukaryota</taxon>
        <taxon>Fungi</taxon>
        <taxon>Dikarya</taxon>
        <taxon>Ascomycota</taxon>
        <taxon>Pezizomycotina</taxon>
        <taxon>Leotiomycetes</taxon>
        <taxon>Helotiales</taxon>
        <taxon>Sclerotiniaceae</taxon>
        <taxon>Botrytis</taxon>
    </lineage>
</organism>
<comment type="caution">
    <text evidence="1">The sequence shown here is derived from an EMBL/GenBank/DDBJ whole genome shotgun (WGS) entry which is preliminary data.</text>
</comment>
<keyword evidence="2" id="KW-1185">Reference proteome</keyword>
<dbReference type="Proteomes" id="UP000297280">
    <property type="component" value="Unassembled WGS sequence"/>
</dbReference>
<reference evidence="1 2" key="1">
    <citation type="submission" date="2017-12" db="EMBL/GenBank/DDBJ databases">
        <title>Comparative genomics of Botrytis spp.</title>
        <authorList>
            <person name="Valero-Jimenez C.A."/>
            <person name="Tapia P."/>
            <person name="Veloso J."/>
            <person name="Silva-Moreno E."/>
            <person name="Staats M."/>
            <person name="Valdes J.H."/>
            <person name="Van Kan J.A.L."/>
        </authorList>
    </citation>
    <scope>NUCLEOTIDE SEQUENCE [LARGE SCALE GENOMIC DNA]</scope>
    <source>
        <strain evidence="1 2">MUCL3349</strain>
    </source>
</reference>
<accession>A0A4Z1KCT3</accession>